<evidence type="ECO:0000313" key="6">
    <source>
        <dbReference type="EMBL" id="MBC1178302.1"/>
    </source>
</evidence>
<keyword evidence="2" id="KW-0325">Glycoprotein</keyword>
<accession>A0A1B0GH37</accession>
<keyword evidence="4" id="KW-0732">Signal</keyword>
<dbReference type="EnsemblMetazoa" id="LLOJ001012-RA">
    <property type="protein sequence ID" value="LLOJ001012-PA"/>
    <property type="gene ID" value="LLOJ001012"/>
</dbReference>
<dbReference type="PANTHER" id="PTHR24256">
    <property type="entry name" value="TRYPTASE-RELATED"/>
    <property type="match status" value="1"/>
</dbReference>
<dbReference type="Gene3D" id="2.40.10.10">
    <property type="entry name" value="Trypsin-like serine proteases"/>
    <property type="match status" value="1"/>
</dbReference>
<dbReference type="InterPro" id="IPR051487">
    <property type="entry name" value="Ser/Thr_Proteases_Immune/Dev"/>
</dbReference>
<protein>
    <submittedName>
        <fullName evidence="6">Putative trypsin-like serine protease</fullName>
    </submittedName>
</protein>
<evidence type="ECO:0000259" key="5">
    <source>
        <dbReference type="Pfam" id="PF00089"/>
    </source>
</evidence>
<dbReference type="EMBL" id="GITU01009599">
    <property type="protein sequence ID" value="MBC1178302.1"/>
    <property type="molecule type" value="Transcribed_RNA"/>
</dbReference>
<dbReference type="VEuPathDB" id="VectorBase:LLONM1_001073"/>
<feature type="domain" description="Peptidase S1" evidence="5">
    <location>
        <begin position="74"/>
        <end position="213"/>
    </location>
</feature>
<evidence type="ECO:0000256" key="4">
    <source>
        <dbReference type="SAM" id="SignalP"/>
    </source>
</evidence>
<dbReference type="InterPro" id="IPR009003">
    <property type="entry name" value="Peptidase_S1_PA"/>
</dbReference>
<reference evidence="8" key="1">
    <citation type="submission" date="2012-05" db="EMBL/GenBank/DDBJ databases">
        <title>Whole Genome Assembly of Lutzomyia longipalpis.</title>
        <authorList>
            <person name="Richards S."/>
            <person name="Qu C."/>
            <person name="Dillon R."/>
            <person name="Worley K."/>
            <person name="Scherer S."/>
            <person name="Batterton M."/>
            <person name="Taylor A."/>
            <person name="Hawes A."/>
            <person name="Hernandez B."/>
            <person name="Kovar C."/>
            <person name="Mandapat C."/>
            <person name="Pham C."/>
            <person name="Qu C."/>
            <person name="Jing C."/>
            <person name="Bess C."/>
            <person name="Bandaranaike D."/>
            <person name="Ngo D."/>
            <person name="Ongeri F."/>
            <person name="Arias F."/>
            <person name="Lara F."/>
            <person name="Weissenberger G."/>
            <person name="Kamau G."/>
            <person name="Han H."/>
            <person name="Shen H."/>
            <person name="Dinh H."/>
            <person name="Khalil I."/>
            <person name="Jones J."/>
            <person name="Shafer J."/>
            <person name="Jayaseelan J."/>
            <person name="Quiroz J."/>
            <person name="Blankenburg K."/>
            <person name="Nguyen L."/>
            <person name="Jackson L."/>
            <person name="Francisco L."/>
            <person name="Tang L.-Y."/>
            <person name="Pu L.-L."/>
            <person name="Perales L."/>
            <person name="Lorensuhewa L."/>
            <person name="Munidasa M."/>
            <person name="Coyle M."/>
            <person name="Taylor M."/>
            <person name="Puazo M."/>
            <person name="Firestine M."/>
            <person name="Scheel M."/>
            <person name="Javaid M."/>
            <person name="Wang M."/>
            <person name="Li M."/>
            <person name="Tabassum N."/>
            <person name="Saada N."/>
            <person name="Osuji N."/>
            <person name="Aqrawi P."/>
            <person name="Fu Q."/>
            <person name="Thornton R."/>
            <person name="Raj R."/>
            <person name="Goodspeed R."/>
            <person name="Mata R."/>
            <person name="Najjar R."/>
            <person name="Gubbala S."/>
            <person name="Lee S."/>
            <person name="Denson S."/>
            <person name="Patil S."/>
            <person name="Macmil S."/>
            <person name="Qi S."/>
            <person name="Matskevitch T."/>
            <person name="Palculict T."/>
            <person name="Mathew T."/>
            <person name="Vee V."/>
            <person name="Velamala V."/>
            <person name="Korchina V."/>
            <person name="Cai W."/>
            <person name="Liu W."/>
            <person name="Dai W."/>
            <person name="Zou X."/>
            <person name="Zhu Y."/>
            <person name="Zhang Y."/>
            <person name="Wu Y.-Q."/>
            <person name="Xin Y."/>
            <person name="Nazarath L."/>
            <person name="Kovar C."/>
            <person name="Han Y."/>
            <person name="Muzny D."/>
            <person name="Gibbs R."/>
        </authorList>
    </citation>
    <scope>NUCLEOTIDE SEQUENCE [LARGE SCALE GENOMIC DNA]</scope>
    <source>
        <strain evidence="8">Jacobina</strain>
    </source>
</reference>
<dbReference type="GO" id="GO:0004252">
    <property type="term" value="F:serine-type endopeptidase activity"/>
    <property type="evidence" value="ECO:0007669"/>
    <property type="project" value="InterPro"/>
</dbReference>
<sequence length="257" mass="28105">MWIFVLFGGLFLPSILGQGCNYALEVGTTAINISSGLDPKCTWTATTYSDYRLRLTCDVHLPGGINLGIVSNWRALTSQSCVVKYPIVELSLVVGDYNIASTTDTPYMAMYSIESSTCYTNNCNTVPEVENGDIALLKTKNEIQMNPGVGVTCLPYKYKDDSLKGKAVFLVGWTDDSTGFVNRNVEQQGISNVLSSSQCELSYPKATSINMCTFSVLELAPNCLFYLGSSTIYANTENKRLYIVGIMIGTNGKVLQF</sequence>
<dbReference type="VEuPathDB" id="VectorBase:LLOJ001012"/>
<evidence type="ECO:0000313" key="7">
    <source>
        <dbReference type="EnsemblMetazoa" id="LLOJ001012-PA"/>
    </source>
</evidence>
<organism evidence="7 8">
    <name type="scientific">Lutzomyia longipalpis</name>
    <name type="common">Sand fly</name>
    <dbReference type="NCBI Taxonomy" id="7200"/>
    <lineage>
        <taxon>Eukaryota</taxon>
        <taxon>Metazoa</taxon>
        <taxon>Ecdysozoa</taxon>
        <taxon>Arthropoda</taxon>
        <taxon>Hexapoda</taxon>
        <taxon>Insecta</taxon>
        <taxon>Pterygota</taxon>
        <taxon>Neoptera</taxon>
        <taxon>Endopterygota</taxon>
        <taxon>Diptera</taxon>
        <taxon>Nematocera</taxon>
        <taxon>Psychodoidea</taxon>
        <taxon>Psychodidae</taxon>
        <taxon>Lutzomyia</taxon>
        <taxon>Lutzomyia</taxon>
    </lineage>
</organism>
<keyword evidence="8" id="KW-1185">Reference proteome</keyword>
<name>A0A1B0GH37_LUTLO</name>
<evidence type="ECO:0000256" key="1">
    <source>
        <dbReference type="ARBA" id="ARBA00023157"/>
    </source>
</evidence>
<feature type="chain" id="PRO_5044555613" evidence="4">
    <location>
        <begin position="18"/>
        <end position="257"/>
    </location>
</feature>
<proteinExistence type="inferred from homology"/>
<evidence type="ECO:0000256" key="2">
    <source>
        <dbReference type="ARBA" id="ARBA00023180"/>
    </source>
</evidence>
<comment type="similarity">
    <text evidence="3">Belongs to the peptidase S1 family. CLIP subfamily.</text>
</comment>
<dbReference type="EMBL" id="AJWK01003931">
    <property type="status" value="NOT_ANNOTATED_CDS"/>
    <property type="molecule type" value="Genomic_DNA"/>
</dbReference>
<evidence type="ECO:0000256" key="3">
    <source>
        <dbReference type="ARBA" id="ARBA00024195"/>
    </source>
</evidence>
<keyword evidence="6" id="KW-0378">Hydrolase</keyword>
<reference evidence="6" key="2">
    <citation type="journal article" date="2020" name="BMC">
        <title>Leishmania infection induces a limited differential gene expression in the sand fly midgut.</title>
        <authorList>
            <person name="Coutinho-Abreu I.V."/>
            <person name="Serafim T.D."/>
            <person name="Meneses C."/>
            <person name="Kamhawi S."/>
            <person name="Oliveira F."/>
            <person name="Valenzuela J.G."/>
        </authorList>
    </citation>
    <scope>NUCLEOTIDE SEQUENCE</scope>
    <source>
        <strain evidence="6">Jacobina</strain>
        <tissue evidence="6">Midgut</tissue>
    </source>
</reference>
<reference evidence="7" key="3">
    <citation type="submission" date="2020-05" db="UniProtKB">
        <authorList>
            <consortium name="EnsemblMetazoa"/>
        </authorList>
    </citation>
    <scope>IDENTIFICATION</scope>
    <source>
        <strain evidence="7">Jacobina</strain>
    </source>
</reference>
<dbReference type="AlphaFoldDB" id="A0A1B0GH37"/>
<dbReference type="SUPFAM" id="SSF50494">
    <property type="entry name" value="Trypsin-like serine proteases"/>
    <property type="match status" value="1"/>
</dbReference>
<dbReference type="GO" id="GO:0006508">
    <property type="term" value="P:proteolysis"/>
    <property type="evidence" value="ECO:0007669"/>
    <property type="project" value="UniProtKB-KW"/>
</dbReference>
<keyword evidence="6" id="KW-0645">Protease</keyword>
<dbReference type="Pfam" id="PF00089">
    <property type="entry name" value="Trypsin"/>
    <property type="match status" value="1"/>
</dbReference>
<dbReference type="InterPro" id="IPR043504">
    <property type="entry name" value="Peptidase_S1_PA_chymotrypsin"/>
</dbReference>
<keyword evidence="1" id="KW-1015">Disulfide bond</keyword>
<dbReference type="Proteomes" id="UP000092461">
    <property type="component" value="Unassembled WGS sequence"/>
</dbReference>
<feature type="signal peptide" evidence="4">
    <location>
        <begin position="1"/>
        <end position="17"/>
    </location>
</feature>
<dbReference type="InterPro" id="IPR001254">
    <property type="entry name" value="Trypsin_dom"/>
</dbReference>
<evidence type="ECO:0000313" key="8">
    <source>
        <dbReference type="Proteomes" id="UP000092461"/>
    </source>
</evidence>